<feature type="compositionally biased region" description="Pro residues" evidence="1">
    <location>
        <begin position="284"/>
        <end position="294"/>
    </location>
</feature>
<feature type="region of interest" description="Disordered" evidence="1">
    <location>
        <begin position="271"/>
        <end position="306"/>
    </location>
</feature>
<sequence>MTQGATTTPDLMITLDLDDHGYLTAATDEPSPAADRALSLLGFIRPRGQRHQILDVDPGERLDVATDCARLLTAAGYEVAATPALIPDGPPPPTPVGEEALGDPTIAITRHPVLGITATSVASGEGDAHRLITRAGFHYLPTHSTYVLPFDIPHDRALAAATELTRQLAAHHIPAAVSPAIHHPLPGQRLTDHPTDIAPNPADPRSGWATRIAQYLRAVADRLVPAPPSSLPQPVPHTGTAWVQVPLSGPKPRWTPPAALPLAPGVVLRAQGARQSSVFQPTHSPAPTPPPPCARQPLSPVQRRPR</sequence>
<organism evidence="2 3">
    <name type="scientific">Streptacidiphilus jiangxiensis</name>
    <dbReference type="NCBI Taxonomy" id="235985"/>
    <lineage>
        <taxon>Bacteria</taxon>
        <taxon>Bacillati</taxon>
        <taxon>Actinomycetota</taxon>
        <taxon>Actinomycetes</taxon>
        <taxon>Kitasatosporales</taxon>
        <taxon>Streptomycetaceae</taxon>
        <taxon>Streptacidiphilus</taxon>
    </lineage>
</organism>
<keyword evidence="3" id="KW-1185">Reference proteome</keyword>
<evidence type="ECO:0000256" key="1">
    <source>
        <dbReference type="SAM" id="MobiDB-lite"/>
    </source>
</evidence>
<name>A0A1H8B7B4_STRJI</name>
<proteinExistence type="predicted"/>
<accession>A0A1H8B7B4</accession>
<dbReference type="EMBL" id="FOAZ01000058">
    <property type="protein sequence ID" value="SEM78616.1"/>
    <property type="molecule type" value="Genomic_DNA"/>
</dbReference>
<gene>
    <name evidence="2" type="ORF">SAMN05414137_15814</name>
</gene>
<dbReference type="AlphaFoldDB" id="A0A1H8B7B4"/>
<evidence type="ECO:0000313" key="2">
    <source>
        <dbReference type="EMBL" id="SEM78616.1"/>
    </source>
</evidence>
<dbReference type="STRING" id="235985.SAMN05414137_15814"/>
<dbReference type="eggNOG" id="ENOG50329H1">
    <property type="taxonomic scope" value="Bacteria"/>
</dbReference>
<evidence type="ECO:0000313" key="3">
    <source>
        <dbReference type="Proteomes" id="UP000183015"/>
    </source>
</evidence>
<dbReference type="Proteomes" id="UP000183015">
    <property type="component" value="Unassembled WGS sequence"/>
</dbReference>
<protein>
    <submittedName>
        <fullName evidence="2">Uncharacterized protein</fullName>
    </submittedName>
</protein>
<reference evidence="3" key="1">
    <citation type="submission" date="2016-10" db="EMBL/GenBank/DDBJ databases">
        <authorList>
            <person name="Varghese N."/>
        </authorList>
    </citation>
    <scope>NUCLEOTIDE SEQUENCE [LARGE SCALE GENOMIC DNA]</scope>
    <source>
        <strain evidence="3">DSM 45096 / BCRC 16803 / CGMCC 4.1857 / CIP 109030 / JCM 12277 / KCTC 19219 / NBRC 100920 / 33214</strain>
    </source>
</reference>